<proteinExistence type="inferred from homology"/>
<name>A0A382HD18_9ZZZZ</name>
<dbReference type="Pfam" id="PF04072">
    <property type="entry name" value="LCM"/>
    <property type="match status" value="1"/>
</dbReference>
<dbReference type="SUPFAM" id="SSF53335">
    <property type="entry name" value="S-adenosyl-L-methionine-dependent methyltransferases"/>
    <property type="match status" value="1"/>
</dbReference>
<dbReference type="InterPro" id="IPR029063">
    <property type="entry name" value="SAM-dependent_MTases_sf"/>
</dbReference>
<evidence type="ECO:0000313" key="4">
    <source>
        <dbReference type="EMBL" id="SVB85059.1"/>
    </source>
</evidence>
<dbReference type="PANTHER" id="PTHR43619">
    <property type="entry name" value="S-ADENOSYL-L-METHIONINE-DEPENDENT METHYLTRANSFERASE YKTD-RELATED"/>
    <property type="match status" value="1"/>
</dbReference>
<evidence type="ECO:0000256" key="3">
    <source>
        <dbReference type="ARBA" id="ARBA00022679"/>
    </source>
</evidence>
<accession>A0A382HD18</accession>
<sequence length="329" mass="36040">MLMNALRLLMFSLLLIAFLPLVLLGTLGFMIRLKIKNRGISGTAYEPMMNRLLFHHAGTRDDAAAVKLAPHLPALSPTVAWLLIGTMGLAARLSGYQGSFLSYPGARPSSMALAMVHRTAFFDEALASAVDPTGPHPAQQVVFLGAGWDTRAFGALRDRPVRVFEVDTPATQRVKRQALDRAGIDASHVTFVETDFGQTSWFNALLGRGFDPDLPTFILWEGVTYYLDEKTVQTTLRTVSGLAVGSRIAFDTWSLEYFSRFVGQYIRLMVKGFYGESFQFFLSTAAPARKQASDFIASQGLALAAYEPIGEERGKSVLLGGFILAERSG</sequence>
<dbReference type="PANTHER" id="PTHR43619:SF2">
    <property type="entry name" value="S-ADENOSYL-L-METHIONINE-DEPENDENT METHYLTRANSFERASES SUPERFAMILY PROTEIN"/>
    <property type="match status" value="1"/>
</dbReference>
<dbReference type="InterPro" id="IPR011610">
    <property type="entry name" value="SAM_mthyl_Trfase_ML2640-like"/>
</dbReference>
<dbReference type="EMBL" id="UINC01060494">
    <property type="protein sequence ID" value="SVB85059.1"/>
    <property type="molecule type" value="Genomic_DNA"/>
</dbReference>
<dbReference type="NCBIfam" id="TIGR00027">
    <property type="entry name" value="mthyl_TIGR00027"/>
    <property type="match status" value="1"/>
</dbReference>
<dbReference type="InterPro" id="IPR007213">
    <property type="entry name" value="Ppm1/Ppm2/Tcmp"/>
</dbReference>
<comment type="similarity">
    <text evidence="1">Belongs to the UPF0677 family.</text>
</comment>
<dbReference type="AlphaFoldDB" id="A0A382HD18"/>
<protein>
    <recommendedName>
        <fullName evidence="5">S-adenosyl-L-methionine-dependent methyltransferase</fullName>
    </recommendedName>
</protein>
<evidence type="ECO:0000256" key="1">
    <source>
        <dbReference type="ARBA" id="ARBA00008138"/>
    </source>
</evidence>
<keyword evidence="3" id="KW-0808">Transferase</keyword>
<dbReference type="GO" id="GO:0008168">
    <property type="term" value="F:methyltransferase activity"/>
    <property type="evidence" value="ECO:0007669"/>
    <property type="project" value="UniProtKB-KW"/>
</dbReference>
<evidence type="ECO:0008006" key="5">
    <source>
        <dbReference type="Google" id="ProtNLM"/>
    </source>
</evidence>
<dbReference type="GO" id="GO:0032259">
    <property type="term" value="P:methylation"/>
    <property type="evidence" value="ECO:0007669"/>
    <property type="project" value="UniProtKB-KW"/>
</dbReference>
<evidence type="ECO:0000256" key="2">
    <source>
        <dbReference type="ARBA" id="ARBA00022603"/>
    </source>
</evidence>
<dbReference type="Gene3D" id="3.40.50.150">
    <property type="entry name" value="Vaccinia Virus protein VP39"/>
    <property type="match status" value="1"/>
</dbReference>
<organism evidence="4">
    <name type="scientific">marine metagenome</name>
    <dbReference type="NCBI Taxonomy" id="408172"/>
    <lineage>
        <taxon>unclassified sequences</taxon>
        <taxon>metagenomes</taxon>
        <taxon>ecological metagenomes</taxon>
    </lineage>
</organism>
<gene>
    <name evidence="4" type="ORF">METZ01_LOCUS237913</name>
</gene>
<keyword evidence="2" id="KW-0489">Methyltransferase</keyword>
<reference evidence="4" key="1">
    <citation type="submission" date="2018-05" db="EMBL/GenBank/DDBJ databases">
        <authorList>
            <person name="Lanie J.A."/>
            <person name="Ng W.-L."/>
            <person name="Kazmierczak K.M."/>
            <person name="Andrzejewski T.M."/>
            <person name="Davidsen T.M."/>
            <person name="Wayne K.J."/>
            <person name="Tettelin H."/>
            <person name="Glass J.I."/>
            <person name="Rusch D."/>
            <person name="Podicherti R."/>
            <person name="Tsui H.-C.T."/>
            <person name="Winkler M.E."/>
        </authorList>
    </citation>
    <scope>NUCLEOTIDE SEQUENCE</scope>
</reference>